<protein>
    <submittedName>
        <fullName evidence="2">Uncharacterized protein</fullName>
    </submittedName>
</protein>
<dbReference type="Proteomes" id="UP001385951">
    <property type="component" value="Unassembled WGS sequence"/>
</dbReference>
<keyword evidence="3" id="KW-1185">Reference proteome</keyword>
<evidence type="ECO:0000313" key="2">
    <source>
        <dbReference type="EMBL" id="KAK7691359.1"/>
    </source>
</evidence>
<gene>
    <name evidence="2" type="ORF">QCA50_004757</name>
</gene>
<dbReference type="EMBL" id="JASBNA010000005">
    <property type="protein sequence ID" value="KAK7691359.1"/>
    <property type="molecule type" value="Genomic_DNA"/>
</dbReference>
<evidence type="ECO:0000313" key="3">
    <source>
        <dbReference type="Proteomes" id="UP001385951"/>
    </source>
</evidence>
<sequence>MLATHPSGAGGPTGSPGHLDKTDLKVNVLGRLYTVQAGFSMRGRRPARLRLNLGRKRTGGQRVKYGTE</sequence>
<comment type="caution">
    <text evidence="2">The sequence shown here is derived from an EMBL/GenBank/DDBJ whole genome shotgun (WGS) entry which is preliminary data.</text>
</comment>
<evidence type="ECO:0000256" key="1">
    <source>
        <dbReference type="SAM" id="MobiDB-lite"/>
    </source>
</evidence>
<dbReference type="AlphaFoldDB" id="A0AAW0GP27"/>
<organism evidence="2 3">
    <name type="scientific">Cerrena zonata</name>
    <dbReference type="NCBI Taxonomy" id="2478898"/>
    <lineage>
        <taxon>Eukaryota</taxon>
        <taxon>Fungi</taxon>
        <taxon>Dikarya</taxon>
        <taxon>Basidiomycota</taxon>
        <taxon>Agaricomycotina</taxon>
        <taxon>Agaricomycetes</taxon>
        <taxon>Polyporales</taxon>
        <taxon>Cerrenaceae</taxon>
        <taxon>Cerrena</taxon>
    </lineage>
</organism>
<reference evidence="2 3" key="1">
    <citation type="submission" date="2022-09" db="EMBL/GenBank/DDBJ databases">
        <authorList>
            <person name="Palmer J.M."/>
        </authorList>
    </citation>
    <scope>NUCLEOTIDE SEQUENCE [LARGE SCALE GENOMIC DNA]</scope>
    <source>
        <strain evidence="2 3">DSM 7382</strain>
    </source>
</reference>
<accession>A0AAW0GP27</accession>
<name>A0AAW0GP27_9APHY</name>
<proteinExistence type="predicted"/>
<feature type="region of interest" description="Disordered" evidence="1">
    <location>
        <begin position="1"/>
        <end position="22"/>
    </location>
</feature>